<dbReference type="SUPFAM" id="SSF53850">
    <property type="entry name" value="Periplasmic binding protein-like II"/>
    <property type="match status" value="1"/>
</dbReference>
<gene>
    <name evidence="1" type="ORF">GlitD10_2948</name>
</gene>
<accession>A0A1J0AH88</accession>
<proteinExistence type="predicted"/>
<dbReference type="GO" id="GO:0015689">
    <property type="term" value="P:molybdate ion transport"/>
    <property type="evidence" value="ECO:0007669"/>
    <property type="project" value="TreeGrafter"/>
</dbReference>
<dbReference type="EMBL" id="CP017675">
    <property type="protein sequence ID" value="APB35293.1"/>
    <property type="molecule type" value="Genomic_DNA"/>
</dbReference>
<protein>
    <recommendedName>
        <fullName evidence="3">ABC transporter substrate-binding protein</fullName>
    </recommendedName>
</protein>
<dbReference type="GO" id="GO:0030973">
    <property type="term" value="F:molybdate ion binding"/>
    <property type="evidence" value="ECO:0007669"/>
    <property type="project" value="TreeGrafter"/>
</dbReference>
<dbReference type="KEGG" id="glt:GlitD10_2948"/>
<dbReference type="PANTHER" id="PTHR30632">
    <property type="entry name" value="MOLYBDATE-BINDING PERIPLASMIC PROTEIN"/>
    <property type="match status" value="1"/>
</dbReference>
<dbReference type="Pfam" id="PF13531">
    <property type="entry name" value="SBP_bac_11"/>
    <property type="match status" value="1"/>
</dbReference>
<name>A0A1J0AH88_9CYAN</name>
<evidence type="ECO:0000313" key="2">
    <source>
        <dbReference type="Proteomes" id="UP000180235"/>
    </source>
</evidence>
<dbReference type="AlphaFoldDB" id="A0A1J0AH88"/>
<keyword evidence="2" id="KW-1185">Reference proteome</keyword>
<reference evidence="1 2" key="1">
    <citation type="submission" date="2016-10" db="EMBL/GenBank/DDBJ databases">
        <title>Description of Gloeomargarita lithophora gen. nov., sp. nov., a thylakoid-bearing basal-branching cyanobacterium with intracellular carbonates, and proposal for Gloeomargaritales ord. nov.</title>
        <authorList>
            <person name="Moreira D."/>
            <person name="Tavera R."/>
            <person name="Benzerara K."/>
            <person name="Skouri-Panet F."/>
            <person name="Couradeau E."/>
            <person name="Gerard E."/>
            <person name="Loussert C."/>
            <person name="Novelo E."/>
            <person name="Zivanovic Y."/>
            <person name="Lopez-Garcia P."/>
        </authorList>
    </citation>
    <scope>NUCLEOTIDE SEQUENCE [LARGE SCALE GENOMIC DNA]</scope>
    <source>
        <strain evidence="1 2">D10</strain>
    </source>
</reference>
<organism evidence="1 2">
    <name type="scientific">Gloeomargarita lithophora Alchichica-D10</name>
    <dbReference type="NCBI Taxonomy" id="1188229"/>
    <lineage>
        <taxon>Bacteria</taxon>
        <taxon>Bacillati</taxon>
        <taxon>Cyanobacteriota</taxon>
        <taxon>Cyanophyceae</taxon>
        <taxon>Gloeomargaritales</taxon>
        <taxon>Gloeomargaritaceae</taxon>
        <taxon>Gloeomargarita</taxon>
    </lineage>
</organism>
<evidence type="ECO:0000313" key="1">
    <source>
        <dbReference type="EMBL" id="APB35293.1"/>
    </source>
</evidence>
<dbReference type="RefSeq" id="WP_071455606.1">
    <property type="nucleotide sequence ID" value="NZ_CP017675.1"/>
</dbReference>
<dbReference type="PANTHER" id="PTHR30632:SF0">
    <property type="entry name" value="SULFATE-BINDING PROTEIN"/>
    <property type="match status" value="1"/>
</dbReference>
<dbReference type="STRING" id="1188229.GlitD10_2948"/>
<evidence type="ECO:0008006" key="3">
    <source>
        <dbReference type="Google" id="ProtNLM"/>
    </source>
</evidence>
<sequence>MTPKFQKKYVRRRTVLSLGIMAAGLVVGLAPAPGSARTVVVVAGTELRQALLALKLRFEQSQPGVRLDLRFQGSQELANNYLDDQFRDFTPTILIPANGEILAKLAQDWRLRYNSEPFYAPPQAIAKTFLVGIVWPERAKVLFPQGRFDWGRVEQAMRGRQWSALGGPANWGSFDFKMTDPLRSNSGQLTLALWARQVLGEEPNANNLNTERVKALFTLIRQLVYEPPVSTDTLLEVFIAQGANEGDVAVVYESIALSRWPQARVSQKQGYQINYLSPTMETVSTAGVVRRHVSAALARSAQQFLDFVTAPDQQKILVQQGFRPVVGLDLTTVAESPWNQGIPGVQVSPSVERLPTPSVAVLQEIQKQWQRSG</sequence>
<dbReference type="Proteomes" id="UP000180235">
    <property type="component" value="Chromosome"/>
</dbReference>
<dbReference type="OrthoDB" id="448493at2"/>
<dbReference type="Gene3D" id="3.40.190.10">
    <property type="entry name" value="Periplasmic binding protein-like II"/>
    <property type="match status" value="1"/>
</dbReference>
<dbReference type="InterPro" id="IPR050682">
    <property type="entry name" value="ModA/WtpA"/>
</dbReference>